<reference evidence="2" key="1">
    <citation type="journal article" date="2023" name="GigaByte">
        <title>Genome assembly of the bearded iris, Iris pallida Lam.</title>
        <authorList>
            <person name="Bruccoleri R.E."/>
            <person name="Oakeley E.J."/>
            <person name="Faust A.M.E."/>
            <person name="Altorfer M."/>
            <person name="Dessus-Babus S."/>
            <person name="Burckhardt D."/>
            <person name="Oertli M."/>
            <person name="Naumann U."/>
            <person name="Petersen F."/>
            <person name="Wong J."/>
        </authorList>
    </citation>
    <scope>NUCLEOTIDE SEQUENCE</scope>
    <source>
        <strain evidence="2">GSM-AAB239-AS_SAM_17_03QT</strain>
    </source>
</reference>
<feature type="compositionally biased region" description="Low complexity" evidence="1">
    <location>
        <begin position="56"/>
        <end position="65"/>
    </location>
</feature>
<gene>
    <name evidence="2" type="ORF">M6B38_217870</name>
</gene>
<accession>A0AAX6E0W6</accession>
<feature type="compositionally biased region" description="Low complexity" evidence="1">
    <location>
        <begin position="35"/>
        <end position="49"/>
    </location>
</feature>
<comment type="caution">
    <text evidence="2">The sequence shown here is derived from an EMBL/GenBank/DDBJ whole genome shotgun (WGS) entry which is preliminary data.</text>
</comment>
<dbReference type="EMBL" id="JANAVB010040818">
    <property type="protein sequence ID" value="KAJ6797565.1"/>
    <property type="molecule type" value="Genomic_DNA"/>
</dbReference>
<feature type="region of interest" description="Disordered" evidence="1">
    <location>
        <begin position="35"/>
        <end position="65"/>
    </location>
</feature>
<organism evidence="2 3">
    <name type="scientific">Iris pallida</name>
    <name type="common">Sweet iris</name>
    <dbReference type="NCBI Taxonomy" id="29817"/>
    <lineage>
        <taxon>Eukaryota</taxon>
        <taxon>Viridiplantae</taxon>
        <taxon>Streptophyta</taxon>
        <taxon>Embryophyta</taxon>
        <taxon>Tracheophyta</taxon>
        <taxon>Spermatophyta</taxon>
        <taxon>Magnoliopsida</taxon>
        <taxon>Liliopsida</taxon>
        <taxon>Asparagales</taxon>
        <taxon>Iridaceae</taxon>
        <taxon>Iridoideae</taxon>
        <taxon>Irideae</taxon>
        <taxon>Iris</taxon>
    </lineage>
</organism>
<evidence type="ECO:0000256" key="1">
    <source>
        <dbReference type="SAM" id="MobiDB-lite"/>
    </source>
</evidence>
<evidence type="ECO:0000313" key="3">
    <source>
        <dbReference type="Proteomes" id="UP001140949"/>
    </source>
</evidence>
<reference evidence="2" key="2">
    <citation type="submission" date="2023-04" db="EMBL/GenBank/DDBJ databases">
        <authorList>
            <person name="Bruccoleri R.E."/>
            <person name="Oakeley E.J."/>
            <person name="Faust A.-M."/>
            <person name="Dessus-Babus S."/>
            <person name="Altorfer M."/>
            <person name="Burckhardt D."/>
            <person name="Oertli M."/>
            <person name="Naumann U."/>
            <person name="Petersen F."/>
            <person name="Wong J."/>
        </authorList>
    </citation>
    <scope>NUCLEOTIDE SEQUENCE</scope>
    <source>
        <strain evidence="2">GSM-AAB239-AS_SAM_17_03QT</strain>
        <tissue evidence="2">Leaf</tissue>
    </source>
</reference>
<name>A0AAX6E0W6_IRIPA</name>
<protein>
    <submittedName>
        <fullName evidence="2">Uncharacterized protein</fullName>
    </submittedName>
</protein>
<dbReference type="AlphaFoldDB" id="A0AAX6E0W6"/>
<sequence length="126" mass="13736">MNSRRRSGGPPPQRRRVHSCDGEVDHLFRQQASFSTFHSASSTSAATSSMGHPPQRSGIRSSSPTSISDFLGVVPLRPRCDISATTCSNRSGSVQSSFPTWSSTASILFQHSRSRDQAMVLCYCRS</sequence>
<evidence type="ECO:0000313" key="2">
    <source>
        <dbReference type="EMBL" id="KAJ6797565.1"/>
    </source>
</evidence>
<dbReference type="Proteomes" id="UP001140949">
    <property type="component" value="Unassembled WGS sequence"/>
</dbReference>
<keyword evidence="3" id="KW-1185">Reference proteome</keyword>
<proteinExistence type="predicted"/>